<name>A0A0C3ABK5_SERVB</name>
<sequence length="72" mass="8319">MMISSKPTFYAVTEVESENKSTWEGENENETLYAELMMESLILTKLHVHLFRVVTYKSNTSIYLKSTPLTLV</sequence>
<dbReference type="EMBL" id="KN824366">
    <property type="protein sequence ID" value="KIM22025.1"/>
    <property type="molecule type" value="Genomic_DNA"/>
</dbReference>
<dbReference type="AlphaFoldDB" id="A0A0C3ABK5"/>
<accession>A0A0C3ABK5</accession>
<reference evidence="1 2" key="1">
    <citation type="submission" date="2014-04" db="EMBL/GenBank/DDBJ databases">
        <authorList>
            <consortium name="DOE Joint Genome Institute"/>
            <person name="Kuo A."/>
            <person name="Zuccaro A."/>
            <person name="Kohler A."/>
            <person name="Nagy L.G."/>
            <person name="Floudas D."/>
            <person name="Copeland A."/>
            <person name="Barry K.W."/>
            <person name="Cichocki N."/>
            <person name="Veneault-Fourrey C."/>
            <person name="LaButti K."/>
            <person name="Lindquist E.A."/>
            <person name="Lipzen A."/>
            <person name="Lundell T."/>
            <person name="Morin E."/>
            <person name="Murat C."/>
            <person name="Sun H."/>
            <person name="Tunlid A."/>
            <person name="Henrissat B."/>
            <person name="Grigoriev I.V."/>
            <person name="Hibbett D.S."/>
            <person name="Martin F."/>
            <person name="Nordberg H.P."/>
            <person name="Cantor M.N."/>
            <person name="Hua S.X."/>
        </authorList>
    </citation>
    <scope>NUCLEOTIDE SEQUENCE [LARGE SCALE GENOMIC DNA]</scope>
    <source>
        <strain evidence="1 2">MAFF 305830</strain>
    </source>
</reference>
<organism evidence="1 2">
    <name type="scientific">Serendipita vermifera MAFF 305830</name>
    <dbReference type="NCBI Taxonomy" id="933852"/>
    <lineage>
        <taxon>Eukaryota</taxon>
        <taxon>Fungi</taxon>
        <taxon>Dikarya</taxon>
        <taxon>Basidiomycota</taxon>
        <taxon>Agaricomycotina</taxon>
        <taxon>Agaricomycetes</taxon>
        <taxon>Sebacinales</taxon>
        <taxon>Serendipitaceae</taxon>
        <taxon>Serendipita</taxon>
    </lineage>
</organism>
<keyword evidence="2" id="KW-1185">Reference proteome</keyword>
<dbReference type="Proteomes" id="UP000054097">
    <property type="component" value="Unassembled WGS sequence"/>
</dbReference>
<proteinExistence type="predicted"/>
<protein>
    <submittedName>
        <fullName evidence="1">Uncharacterized protein</fullName>
    </submittedName>
</protein>
<evidence type="ECO:0000313" key="1">
    <source>
        <dbReference type="EMBL" id="KIM22025.1"/>
    </source>
</evidence>
<gene>
    <name evidence="1" type="ORF">M408DRAFT_298237</name>
</gene>
<evidence type="ECO:0000313" key="2">
    <source>
        <dbReference type="Proteomes" id="UP000054097"/>
    </source>
</evidence>
<dbReference type="HOGENOM" id="CLU_2723808_0_0_1"/>
<reference evidence="2" key="2">
    <citation type="submission" date="2015-01" db="EMBL/GenBank/DDBJ databases">
        <title>Evolutionary Origins and Diversification of the Mycorrhizal Mutualists.</title>
        <authorList>
            <consortium name="DOE Joint Genome Institute"/>
            <consortium name="Mycorrhizal Genomics Consortium"/>
            <person name="Kohler A."/>
            <person name="Kuo A."/>
            <person name="Nagy L.G."/>
            <person name="Floudas D."/>
            <person name="Copeland A."/>
            <person name="Barry K.W."/>
            <person name="Cichocki N."/>
            <person name="Veneault-Fourrey C."/>
            <person name="LaButti K."/>
            <person name="Lindquist E.A."/>
            <person name="Lipzen A."/>
            <person name="Lundell T."/>
            <person name="Morin E."/>
            <person name="Murat C."/>
            <person name="Riley R."/>
            <person name="Ohm R."/>
            <person name="Sun H."/>
            <person name="Tunlid A."/>
            <person name="Henrissat B."/>
            <person name="Grigoriev I.V."/>
            <person name="Hibbett D.S."/>
            <person name="Martin F."/>
        </authorList>
    </citation>
    <scope>NUCLEOTIDE SEQUENCE [LARGE SCALE GENOMIC DNA]</scope>
    <source>
        <strain evidence="2">MAFF 305830</strain>
    </source>
</reference>